<name>A0AAD6VAH2_9AGAR</name>
<reference evidence="7" key="1">
    <citation type="submission" date="2023-03" db="EMBL/GenBank/DDBJ databases">
        <title>Massive genome expansion in bonnet fungi (Mycena s.s.) driven by repeated elements and novel gene families across ecological guilds.</title>
        <authorList>
            <consortium name="Lawrence Berkeley National Laboratory"/>
            <person name="Harder C.B."/>
            <person name="Miyauchi S."/>
            <person name="Viragh M."/>
            <person name="Kuo A."/>
            <person name="Thoen E."/>
            <person name="Andreopoulos B."/>
            <person name="Lu D."/>
            <person name="Skrede I."/>
            <person name="Drula E."/>
            <person name="Henrissat B."/>
            <person name="Morin E."/>
            <person name="Kohler A."/>
            <person name="Barry K."/>
            <person name="LaButti K."/>
            <person name="Morin E."/>
            <person name="Salamov A."/>
            <person name="Lipzen A."/>
            <person name="Mereny Z."/>
            <person name="Hegedus B."/>
            <person name="Baldrian P."/>
            <person name="Stursova M."/>
            <person name="Weitz H."/>
            <person name="Taylor A."/>
            <person name="Grigoriev I.V."/>
            <person name="Nagy L.G."/>
            <person name="Martin F."/>
            <person name="Kauserud H."/>
        </authorList>
    </citation>
    <scope>NUCLEOTIDE SEQUENCE</scope>
    <source>
        <strain evidence="7">9144</strain>
    </source>
</reference>
<dbReference type="GO" id="GO:0004656">
    <property type="term" value="F:procollagen-proline 4-dioxygenase activity"/>
    <property type="evidence" value="ECO:0007669"/>
    <property type="project" value="TreeGrafter"/>
</dbReference>
<evidence type="ECO:0000256" key="1">
    <source>
        <dbReference type="ARBA" id="ARBA00001961"/>
    </source>
</evidence>
<evidence type="ECO:0000256" key="2">
    <source>
        <dbReference type="ARBA" id="ARBA00022723"/>
    </source>
</evidence>
<dbReference type="SMART" id="SM00702">
    <property type="entry name" value="P4Hc"/>
    <property type="match status" value="1"/>
</dbReference>
<dbReference type="GO" id="GO:0005783">
    <property type="term" value="C:endoplasmic reticulum"/>
    <property type="evidence" value="ECO:0007669"/>
    <property type="project" value="TreeGrafter"/>
</dbReference>
<evidence type="ECO:0000256" key="4">
    <source>
        <dbReference type="ARBA" id="ARBA00023002"/>
    </source>
</evidence>
<dbReference type="Gene3D" id="2.60.120.620">
    <property type="entry name" value="q2cbj1_9rhob like domain"/>
    <property type="match status" value="1"/>
</dbReference>
<proteinExistence type="predicted"/>
<evidence type="ECO:0000313" key="7">
    <source>
        <dbReference type="EMBL" id="KAJ7207264.1"/>
    </source>
</evidence>
<dbReference type="EMBL" id="JARJCW010000037">
    <property type="protein sequence ID" value="KAJ7207264.1"/>
    <property type="molecule type" value="Genomic_DNA"/>
</dbReference>
<evidence type="ECO:0000256" key="5">
    <source>
        <dbReference type="ARBA" id="ARBA00023004"/>
    </source>
</evidence>
<sequence>MKASTDRGPRPVPAGLIDFTAAGLPEYEGCYAIVLDSLLSKPELSSILEEAERQPWQVAQVNAGTRAFTNTSYRNGQRIIYDSFELSRKIFEKVRPHLSAIEEIEEPVWIPGVGDAVQKWRMVRMNERLRFLRYPKGGFFRAHVDGCYENEANGQRTFYTLQLYLPSDTSGSAESFVPATGGTTRFWGDTGREYADVEALPGRVLVFQHDTLEHTGEEVVDGVKCAMRSDILYEMVGDPIPVSAAGSA</sequence>
<keyword evidence="5" id="KW-0408">Iron</keyword>
<evidence type="ECO:0000313" key="8">
    <source>
        <dbReference type="Proteomes" id="UP001219525"/>
    </source>
</evidence>
<dbReference type="GO" id="GO:0005506">
    <property type="term" value="F:iron ion binding"/>
    <property type="evidence" value="ECO:0007669"/>
    <property type="project" value="InterPro"/>
</dbReference>
<evidence type="ECO:0000259" key="6">
    <source>
        <dbReference type="SMART" id="SM00702"/>
    </source>
</evidence>
<dbReference type="InterPro" id="IPR045054">
    <property type="entry name" value="P4HA-like"/>
</dbReference>
<dbReference type="PANTHER" id="PTHR10869:SF241">
    <property type="entry name" value="FE2OG DIOXYGENASE DOMAIN-CONTAINING PROTEIN"/>
    <property type="match status" value="1"/>
</dbReference>
<accession>A0AAD6VAH2</accession>
<dbReference type="GO" id="GO:0031418">
    <property type="term" value="F:L-ascorbic acid binding"/>
    <property type="evidence" value="ECO:0007669"/>
    <property type="project" value="InterPro"/>
</dbReference>
<dbReference type="PANTHER" id="PTHR10869">
    <property type="entry name" value="PROLYL 4-HYDROXYLASE ALPHA SUBUNIT"/>
    <property type="match status" value="1"/>
</dbReference>
<comment type="cofactor">
    <cofactor evidence="1">
        <name>L-ascorbate</name>
        <dbReference type="ChEBI" id="CHEBI:38290"/>
    </cofactor>
</comment>
<dbReference type="Pfam" id="PF13640">
    <property type="entry name" value="2OG-FeII_Oxy_3"/>
    <property type="match status" value="1"/>
</dbReference>
<organism evidence="7 8">
    <name type="scientific">Mycena pura</name>
    <dbReference type="NCBI Taxonomy" id="153505"/>
    <lineage>
        <taxon>Eukaryota</taxon>
        <taxon>Fungi</taxon>
        <taxon>Dikarya</taxon>
        <taxon>Basidiomycota</taxon>
        <taxon>Agaricomycotina</taxon>
        <taxon>Agaricomycetes</taxon>
        <taxon>Agaricomycetidae</taxon>
        <taxon>Agaricales</taxon>
        <taxon>Marasmiineae</taxon>
        <taxon>Mycenaceae</taxon>
        <taxon>Mycena</taxon>
    </lineage>
</organism>
<dbReference type="InterPro" id="IPR044862">
    <property type="entry name" value="Pro_4_hyd_alph_FE2OG_OXY"/>
</dbReference>
<keyword evidence="4" id="KW-0560">Oxidoreductase</keyword>
<keyword evidence="3" id="KW-0223">Dioxygenase</keyword>
<comment type="caution">
    <text evidence="7">The sequence shown here is derived from an EMBL/GenBank/DDBJ whole genome shotgun (WGS) entry which is preliminary data.</text>
</comment>
<feature type="domain" description="Prolyl 4-hydroxylase alpha subunit" evidence="6">
    <location>
        <begin position="30"/>
        <end position="232"/>
    </location>
</feature>
<protein>
    <recommendedName>
        <fullName evidence="6">Prolyl 4-hydroxylase alpha subunit domain-containing protein</fullName>
    </recommendedName>
</protein>
<dbReference type="AlphaFoldDB" id="A0AAD6VAH2"/>
<keyword evidence="2" id="KW-0479">Metal-binding</keyword>
<gene>
    <name evidence="7" type="ORF">GGX14DRAFT_636851</name>
</gene>
<evidence type="ECO:0000256" key="3">
    <source>
        <dbReference type="ARBA" id="ARBA00022964"/>
    </source>
</evidence>
<dbReference type="InterPro" id="IPR006620">
    <property type="entry name" value="Pro_4_hyd_alph"/>
</dbReference>
<keyword evidence="8" id="KW-1185">Reference proteome</keyword>
<dbReference type="Proteomes" id="UP001219525">
    <property type="component" value="Unassembled WGS sequence"/>
</dbReference>